<keyword evidence="5" id="KW-0479">Metal-binding</keyword>
<keyword evidence="9" id="KW-0342">GTP-binding</keyword>
<evidence type="ECO:0000256" key="4">
    <source>
        <dbReference type="ARBA" id="ARBA00022691"/>
    </source>
</evidence>
<dbReference type="InterPro" id="IPR040064">
    <property type="entry name" value="MoaA-like"/>
</dbReference>
<dbReference type="InterPro" id="IPR000385">
    <property type="entry name" value="MoaA_NifB_PqqE_Fe-S-bd_CS"/>
</dbReference>
<evidence type="ECO:0000256" key="1">
    <source>
        <dbReference type="ARBA" id="ARBA00001966"/>
    </source>
</evidence>
<evidence type="ECO:0000256" key="9">
    <source>
        <dbReference type="ARBA" id="ARBA00023134"/>
    </source>
</evidence>
<comment type="catalytic activity">
    <reaction evidence="12">
        <text>GTP + AH2 + S-adenosyl-L-methionine = (8S)-3',8-cyclo-7,8-dihydroguanosine 5'-triphosphate + 5'-deoxyadenosine + L-methionine + A + H(+)</text>
        <dbReference type="Rhea" id="RHEA:49576"/>
        <dbReference type="ChEBI" id="CHEBI:13193"/>
        <dbReference type="ChEBI" id="CHEBI:15378"/>
        <dbReference type="ChEBI" id="CHEBI:17319"/>
        <dbReference type="ChEBI" id="CHEBI:17499"/>
        <dbReference type="ChEBI" id="CHEBI:37565"/>
        <dbReference type="ChEBI" id="CHEBI:57844"/>
        <dbReference type="ChEBI" id="CHEBI:59789"/>
        <dbReference type="ChEBI" id="CHEBI:131766"/>
        <dbReference type="EC" id="4.1.99.22"/>
    </reaction>
</comment>
<evidence type="ECO:0000256" key="5">
    <source>
        <dbReference type="ARBA" id="ARBA00022723"/>
    </source>
</evidence>
<dbReference type="SFLD" id="SFLDS00029">
    <property type="entry name" value="Radical_SAM"/>
    <property type="match status" value="1"/>
</dbReference>
<dbReference type="SFLD" id="SFLDG01383">
    <property type="entry name" value="cyclic_pyranopterin_phosphate"/>
    <property type="match status" value="1"/>
</dbReference>
<evidence type="ECO:0000313" key="15">
    <source>
        <dbReference type="Proteomes" id="UP001596003"/>
    </source>
</evidence>
<evidence type="ECO:0000313" key="14">
    <source>
        <dbReference type="EMBL" id="MFC4476156.1"/>
    </source>
</evidence>
<evidence type="ECO:0000256" key="11">
    <source>
        <dbReference type="ARBA" id="ARBA00023239"/>
    </source>
</evidence>
<keyword evidence="4" id="KW-0949">S-adenosyl-L-methionine</keyword>
<evidence type="ECO:0000256" key="8">
    <source>
        <dbReference type="ARBA" id="ARBA00023014"/>
    </source>
</evidence>
<proteinExistence type="predicted"/>
<dbReference type="Pfam" id="PF04055">
    <property type="entry name" value="Radical_SAM"/>
    <property type="match status" value="1"/>
</dbReference>
<dbReference type="InterPro" id="IPR058240">
    <property type="entry name" value="rSAM_sf"/>
</dbReference>
<evidence type="ECO:0000256" key="2">
    <source>
        <dbReference type="ARBA" id="ARBA00012167"/>
    </source>
</evidence>
<dbReference type="InterPro" id="IPR013785">
    <property type="entry name" value="Aldolase_TIM"/>
</dbReference>
<evidence type="ECO:0000259" key="13">
    <source>
        <dbReference type="PROSITE" id="PS51918"/>
    </source>
</evidence>
<dbReference type="SFLD" id="SFLDG01386">
    <property type="entry name" value="main_SPASM_domain-containing"/>
    <property type="match status" value="1"/>
</dbReference>
<dbReference type="Proteomes" id="UP001596003">
    <property type="component" value="Unassembled WGS sequence"/>
</dbReference>
<sequence length="338" mass="38152">MTASNTILTDGFGRKHNYLRISLLEKCNLRCTYCMPADGIALSPKASLMTADEIFAIAETFVKNGVDKIRLTGGEPLLRKDFPEIVSKLSELGISLSMTTNGILVDRHIDVLKQFKVKKINLSLDTLVASKFASITLRNQFEKVIDNLHLLLNHDFQVKVNVVLMKGFNDNEIVDFVKLTQFLPISVRFIEFMPFAGNEWDRSKMVSQQEILSLVGTPFSSEEILKLEDEKNFTSRNYKIKGFQGDFGIISSITNPFCDSCNRIRLTADGKIKNCLFSNSETDLLTAFRNGESITELISESIQNKKKVRAGMVTMDEMDDPKKHFDNRSMIAIGGYEF</sequence>
<dbReference type="InterPro" id="IPR006638">
    <property type="entry name" value="Elp3/MiaA/NifB-like_rSAM"/>
</dbReference>
<dbReference type="RefSeq" id="WP_379795284.1">
    <property type="nucleotide sequence ID" value="NZ_JBHSFY010000002.1"/>
</dbReference>
<evidence type="ECO:0000256" key="12">
    <source>
        <dbReference type="ARBA" id="ARBA00048697"/>
    </source>
</evidence>
<dbReference type="EC" id="4.1.99.22" evidence="2"/>
<dbReference type="CDD" id="cd01335">
    <property type="entry name" value="Radical_SAM"/>
    <property type="match status" value="1"/>
</dbReference>
<name>A0ABV8Z828_9FLAO</name>
<dbReference type="PANTHER" id="PTHR22960:SF0">
    <property type="entry name" value="MOLYBDENUM COFACTOR BIOSYNTHESIS PROTEIN 1"/>
    <property type="match status" value="1"/>
</dbReference>
<dbReference type="EMBL" id="JBHSFY010000002">
    <property type="protein sequence ID" value="MFC4476156.1"/>
    <property type="molecule type" value="Genomic_DNA"/>
</dbReference>
<comment type="cofactor">
    <cofactor evidence="1">
        <name>[4Fe-4S] cluster</name>
        <dbReference type="ChEBI" id="CHEBI:49883"/>
    </cofactor>
</comment>
<keyword evidence="3" id="KW-0004">4Fe-4S</keyword>
<dbReference type="SMART" id="SM00729">
    <property type="entry name" value="Elp3"/>
    <property type="match status" value="1"/>
</dbReference>
<evidence type="ECO:0000256" key="6">
    <source>
        <dbReference type="ARBA" id="ARBA00022741"/>
    </source>
</evidence>
<dbReference type="InterPro" id="IPR007197">
    <property type="entry name" value="rSAM"/>
</dbReference>
<dbReference type="PROSITE" id="PS01305">
    <property type="entry name" value="MOAA_NIFB_PQQE"/>
    <property type="match status" value="1"/>
</dbReference>
<dbReference type="GO" id="GO:0061798">
    <property type="term" value="F:GTP 3',8'-cyclase activity"/>
    <property type="evidence" value="ECO:0007669"/>
    <property type="project" value="UniProtKB-EC"/>
</dbReference>
<keyword evidence="11 14" id="KW-0456">Lyase</keyword>
<feature type="domain" description="Radical SAM core" evidence="13">
    <location>
        <begin position="11"/>
        <end position="234"/>
    </location>
</feature>
<keyword evidence="8" id="KW-0411">Iron-sulfur</keyword>
<dbReference type="PANTHER" id="PTHR22960">
    <property type="entry name" value="MOLYBDOPTERIN COFACTOR SYNTHESIS PROTEIN A"/>
    <property type="match status" value="1"/>
</dbReference>
<organism evidence="14 15">
    <name type="scientific">Flavobacterium chungangensis</name>
    <dbReference type="NCBI Taxonomy" id="2708132"/>
    <lineage>
        <taxon>Bacteria</taxon>
        <taxon>Pseudomonadati</taxon>
        <taxon>Bacteroidota</taxon>
        <taxon>Flavobacteriia</taxon>
        <taxon>Flavobacteriales</taxon>
        <taxon>Flavobacteriaceae</taxon>
        <taxon>Flavobacterium</taxon>
    </lineage>
</organism>
<dbReference type="PROSITE" id="PS51918">
    <property type="entry name" value="RADICAL_SAM"/>
    <property type="match status" value="1"/>
</dbReference>
<dbReference type="InterPro" id="IPR013483">
    <property type="entry name" value="MoaA"/>
</dbReference>
<evidence type="ECO:0000256" key="3">
    <source>
        <dbReference type="ARBA" id="ARBA00022485"/>
    </source>
</evidence>
<dbReference type="InterPro" id="IPR050105">
    <property type="entry name" value="MoCo_biosynth_MoaA/MoaC"/>
</dbReference>
<dbReference type="InterPro" id="IPR010505">
    <property type="entry name" value="MoaA_twitch"/>
</dbReference>
<dbReference type="SUPFAM" id="SSF102114">
    <property type="entry name" value="Radical SAM enzymes"/>
    <property type="match status" value="1"/>
</dbReference>
<protein>
    <recommendedName>
        <fullName evidence="2">GTP 3',8-cyclase</fullName>
        <ecNumber evidence="2">4.1.99.22</ecNumber>
    </recommendedName>
</protein>
<evidence type="ECO:0000256" key="7">
    <source>
        <dbReference type="ARBA" id="ARBA00023004"/>
    </source>
</evidence>
<dbReference type="CDD" id="cd21117">
    <property type="entry name" value="Twitch_MoaA"/>
    <property type="match status" value="1"/>
</dbReference>
<keyword evidence="15" id="KW-1185">Reference proteome</keyword>
<dbReference type="NCBIfam" id="TIGR02666">
    <property type="entry name" value="moaA"/>
    <property type="match status" value="1"/>
</dbReference>
<dbReference type="Pfam" id="PF06463">
    <property type="entry name" value="Mob_synth_C"/>
    <property type="match status" value="1"/>
</dbReference>
<reference evidence="15" key="1">
    <citation type="journal article" date="2019" name="Int. J. Syst. Evol. Microbiol.">
        <title>The Global Catalogue of Microorganisms (GCM) 10K type strain sequencing project: providing services to taxonomists for standard genome sequencing and annotation.</title>
        <authorList>
            <consortium name="The Broad Institute Genomics Platform"/>
            <consortium name="The Broad Institute Genome Sequencing Center for Infectious Disease"/>
            <person name="Wu L."/>
            <person name="Ma J."/>
        </authorList>
    </citation>
    <scope>NUCLEOTIDE SEQUENCE [LARGE SCALE GENOMIC DNA]</scope>
    <source>
        <strain evidence="15">NBRC 103627</strain>
    </source>
</reference>
<keyword evidence="6" id="KW-0547">Nucleotide-binding</keyword>
<keyword evidence="7" id="KW-0408">Iron</keyword>
<accession>A0ABV8Z828</accession>
<gene>
    <name evidence="14" type="primary">moaA</name>
    <name evidence="14" type="ORF">ACFO3N_03675</name>
</gene>
<evidence type="ECO:0000256" key="10">
    <source>
        <dbReference type="ARBA" id="ARBA00023150"/>
    </source>
</evidence>
<dbReference type="Gene3D" id="3.20.20.70">
    <property type="entry name" value="Aldolase class I"/>
    <property type="match status" value="1"/>
</dbReference>
<keyword evidence="10" id="KW-0501">Molybdenum cofactor biosynthesis</keyword>
<comment type="caution">
    <text evidence="14">The sequence shown here is derived from an EMBL/GenBank/DDBJ whole genome shotgun (WGS) entry which is preliminary data.</text>
</comment>
<dbReference type="SFLD" id="SFLDG01067">
    <property type="entry name" value="SPASM/twitch_domain_containing"/>
    <property type="match status" value="1"/>
</dbReference>